<comment type="caution">
    <text evidence="2">The sequence shown here is derived from an EMBL/GenBank/DDBJ whole genome shotgun (WGS) entry which is preliminary data.</text>
</comment>
<evidence type="ECO:0000259" key="1">
    <source>
        <dbReference type="Pfam" id="PF03466"/>
    </source>
</evidence>
<gene>
    <name evidence="2" type="ORF">H7995_02020</name>
</gene>
<keyword evidence="3" id="KW-1185">Reference proteome</keyword>
<sequence>MQFQDSFEVSEQHCVPPHGRYGRFIRPPPENINARPNVVAPNQAVTSSVEPVCSMVANGSGVAILSNLLLHLWSLEGNRIETLTVTDKVTPMSVGLAWHRERKFGPEMQAFSNCFHDSFLAPRQLSARR</sequence>
<dbReference type="SUPFAM" id="SSF53850">
    <property type="entry name" value="Periplasmic binding protein-like II"/>
    <property type="match status" value="1"/>
</dbReference>
<evidence type="ECO:0000313" key="3">
    <source>
        <dbReference type="Proteomes" id="UP000526003"/>
    </source>
</evidence>
<reference evidence="2 3" key="1">
    <citation type="submission" date="2020-08" db="EMBL/GenBank/DDBJ databases">
        <title>Pseudomonas sp. nov.</title>
        <authorList>
            <person name="Gieschler S."/>
            <person name="Fiedler G."/>
            <person name="Brinks E."/>
            <person name="Boehnlein C."/>
            <person name="Franz C.M.A.P."/>
            <person name="Kabisch J."/>
        </authorList>
    </citation>
    <scope>NUCLEOTIDE SEQUENCE [LARGE SCALE GENOMIC DNA]</scope>
    <source>
        <strain evidence="2 3">MBT-1</strain>
    </source>
</reference>
<dbReference type="Gene3D" id="3.40.190.10">
    <property type="entry name" value="Periplasmic binding protein-like II"/>
    <property type="match status" value="2"/>
</dbReference>
<proteinExistence type="predicted"/>
<name>A0A7X1KW84_9PSED</name>
<dbReference type="Pfam" id="PF03466">
    <property type="entry name" value="LysR_substrate"/>
    <property type="match status" value="1"/>
</dbReference>
<dbReference type="InterPro" id="IPR005119">
    <property type="entry name" value="LysR_subst-bd"/>
</dbReference>
<organism evidence="2 3">
    <name type="scientific">Pseudomonas kielensis</name>
    <dbReference type="NCBI Taxonomy" id="2762577"/>
    <lineage>
        <taxon>Bacteria</taxon>
        <taxon>Pseudomonadati</taxon>
        <taxon>Pseudomonadota</taxon>
        <taxon>Gammaproteobacteria</taxon>
        <taxon>Pseudomonadales</taxon>
        <taxon>Pseudomonadaceae</taxon>
        <taxon>Pseudomonas</taxon>
    </lineage>
</organism>
<protein>
    <recommendedName>
        <fullName evidence="1">LysR substrate-binding domain-containing protein</fullName>
    </recommendedName>
</protein>
<evidence type="ECO:0000313" key="2">
    <source>
        <dbReference type="EMBL" id="MBC2688571.1"/>
    </source>
</evidence>
<feature type="domain" description="LysR substrate-binding" evidence="1">
    <location>
        <begin position="33"/>
        <end position="118"/>
    </location>
</feature>
<accession>A0A7X1KW84</accession>
<dbReference type="EMBL" id="JACMYG010000002">
    <property type="protein sequence ID" value="MBC2688571.1"/>
    <property type="molecule type" value="Genomic_DNA"/>
</dbReference>
<dbReference type="Proteomes" id="UP000526003">
    <property type="component" value="Unassembled WGS sequence"/>
</dbReference>
<dbReference type="AlphaFoldDB" id="A0A7X1KW84"/>